<dbReference type="InterPro" id="IPR038955">
    <property type="entry name" value="PriA/CPL1_fungi"/>
</dbReference>
<dbReference type="InterPro" id="IPR048661">
    <property type="entry name" value="CPL1-like"/>
</dbReference>
<reference evidence="4 5" key="1">
    <citation type="submission" date="2019-01" db="EMBL/GenBank/DDBJ databases">
        <title>Draft genome sequence of Psathyrella aberdarensis IHI B618.</title>
        <authorList>
            <person name="Buettner E."/>
            <person name="Kellner H."/>
        </authorList>
    </citation>
    <scope>NUCLEOTIDE SEQUENCE [LARGE SCALE GENOMIC DNA]</scope>
    <source>
        <strain evidence="4 5">IHI B618</strain>
    </source>
</reference>
<evidence type="ECO:0000256" key="2">
    <source>
        <dbReference type="SAM" id="SignalP"/>
    </source>
</evidence>
<keyword evidence="5" id="KW-1185">Reference proteome</keyword>
<evidence type="ECO:0000313" key="4">
    <source>
        <dbReference type="EMBL" id="RXW22951.1"/>
    </source>
</evidence>
<evidence type="ECO:0000313" key="5">
    <source>
        <dbReference type="Proteomes" id="UP000290288"/>
    </source>
</evidence>
<dbReference type="AlphaFoldDB" id="A0A4Q2DTJ4"/>
<dbReference type="Proteomes" id="UP000290288">
    <property type="component" value="Unassembled WGS sequence"/>
</dbReference>
<dbReference type="Pfam" id="PF21671">
    <property type="entry name" value="CPL1-like"/>
    <property type="match status" value="1"/>
</dbReference>
<dbReference type="PANTHER" id="PTHR35192">
    <property type="entry name" value="PROTEIN, PUTATIVE-RELATED"/>
    <property type="match status" value="1"/>
</dbReference>
<organism evidence="4 5">
    <name type="scientific">Candolleomyces aberdarensis</name>
    <dbReference type="NCBI Taxonomy" id="2316362"/>
    <lineage>
        <taxon>Eukaryota</taxon>
        <taxon>Fungi</taxon>
        <taxon>Dikarya</taxon>
        <taxon>Basidiomycota</taxon>
        <taxon>Agaricomycotina</taxon>
        <taxon>Agaricomycetes</taxon>
        <taxon>Agaricomycetidae</taxon>
        <taxon>Agaricales</taxon>
        <taxon>Agaricineae</taxon>
        <taxon>Psathyrellaceae</taxon>
        <taxon>Candolleomyces</taxon>
    </lineage>
</organism>
<evidence type="ECO:0000256" key="1">
    <source>
        <dbReference type="SAM" id="MobiDB-lite"/>
    </source>
</evidence>
<feature type="region of interest" description="Disordered" evidence="1">
    <location>
        <begin position="105"/>
        <end position="134"/>
    </location>
</feature>
<feature type="domain" description="Protein CPL1-like" evidence="3">
    <location>
        <begin position="156"/>
        <end position="215"/>
    </location>
</feature>
<proteinExistence type="predicted"/>
<gene>
    <name evidence="4" type="ORF">EST38_g2915</name>
</gene>
<dbReference type="EMBL" id="SDEE01000056">
    <property type="protein sequence ID" value="RXW22951.1"/>
    <property type="molecule type" value="Genomic_DNA"/>
</dbReference>
<evidence type="ECO:0000259" key="3">
    <source>
        <dbReference type="Pfam" id="PF21671"/>
    </source>
</evidence>
<feature type="signal peptide" evidence="2">
    <location>
        <begin position="1"/>
        <end position="19"/>
    </location>
</feature>
<feature type="chain" id="PRO_5020737927" description="Protein CPL1-like domain-containing protein" evidence="2">
    <location>
        <begin position="20"/>
        <end position="217"/>
    </location>
</feature>
<keyword evidence="2" id="KW-0732">Signal</keyword>
<accession>A0A4Q2DTJ4</accession>
<feature type="compositionally biased region" description="Pro residues" evidence="1">
    <location>
        <begin position="105"/>
        <end position="116"/>
    </location>
</feature>
<name>A0A4Q2DTJ4_9AGAR</name>
<comment type="caution">
    <text evidence="4">The sequence shown here is derived from an EMBL/GenBank/DDBJ whole genome shotgun (WGS) entry which is preliminary data.</text>
</comment>
<protein>
    <recommendedName>
        <fullName evidence="3">Protein CPL1-like domain-containing protein</fullName>
    </recommendedName>
</protein>
<dbReference type="OrthoDB" id="439917at2759"/>
<sequence>MRFSFAAFALVALAQLASATGNHSKPQDCKKNEFWYGDRNSCVPNGGTPGKPTPPKGVQCPTNWSWNGPKTCCLPNNKPPPKPPVPQCPKGWVWWPILHKCLPVPKPPTPHPPQPSKGPHNPGHPHGPKKREPSRITLCPSGLDACPISGLIAGDYECLDTSTELESCGGCVSQGKGQDCTSIEGAWNVGCERGSCLVYTCAGGFQLSSDRKSCLPL</sequence>
<dbReference type="STRING" id="2316362.A0A4Q2DTJ4"/>
<dbReference type="PANTHER" id="PTHR35192:SF2">
    <property type="entry name" value="APPLE DOMAIN-CONTAINING PROTEIN"/>
    <property type="match status" value="1"/>
</dbReference>